<evidence type="ECO:0000313" key="1">
    <source>
        <dbReference type="EMBL" id="GAH17481.1"/>
    </source>
</evidence>
<sequence>MVAWRIISYGAMSESISIDTIRSEVFKHFSHNAFPG</sequence>
<protein>
    <submittedName>
        <fullName evidence="1">Uncharacterized protein</fullName>
    </submittedName>
</protein>
<name>X1D9N9_9ZZZZ</name>
<dbReference type="AlphaFoldDB" id="X1D9N9"/>
<gene>
    <name evidence="1" type="ORF">S01H4_55163</name>
</gene>
<reference evidence="1" key="1">
    <citation type="journal article" date="2014" name="Front. Microbiol.">
        <title>High frequency of phylogenetically diverse reductive dehalogenase-homologous genes in deep subseafloor sedimentary metagenomes.</title>
        <authorList>
            <person name="Kawai M."/>
            <person name="Futagami T."/>
            <person name="Toyoda A."/>
            <person name="Takaki Y."/>
            <person name="Nishi S."/>
            <person name="Hori S."/>
            <person name="Arai W."/>
            <person name="Tsubouchi T."/>
            <person name="Morono Y."/>
            <person name="Uchiyama I."/>
            <person name="Ito T."/>
            <person name="Fujiyama A."/>
            <person name="Inagaki F."/>
            <person name="Takami H."/>
        </authorList>
    </citation>
    <scope>NUCLEOTIDE SEQUENCE</scope>
    <source>
        <strain evidence="1">Expedition CK06-06</strain>
    </source>
</reference>
<comment type="caution">
    <text evidence="1">The sequence shown here is derived from an EMBL/GenBank/DDBJ whole genome shotgun (WGS) entry which is preliminary data.</text>
</comment>
<accession>X1D9N9</accession>
<organism evidence="1">
    <name type="scientific">marine sediment metagenome</name>
    <dbReference type="NCBI Taxonomy" id="412755"/>
    <lineage>
        <taxon>unclassified sequences</taxon>
        <taxon>metagenomes</taxon>
        <taxon>ecological metagenomes</taxon>
    </lineage>
</organism>
<feature type="non-terminal residue" evidence="1">
    <location>
        <position position="36"/>
    </location>
</feature>
<dbReference type="EMBL" id="BART01031808">
    <property type="protein sequence ID" value="GAH17481.1"/>
    <property type="molecule type" value="Genomic_DNA"/>
</dbReference>
<proteinExistence type="predicted"/>